<keyword evidence="3" id="KW-1185">Reference proteome</keyword>
<dbReference type="HOGENOM" id="CLU_167812_0_0_1"/>
<protein>
    <submittedName>
        <fullName evidence="2">Uncharacterized protein</fullName>
    </submittedName>
</protein>
<evidence type="ECO:0000313" key="2">
    <source>
        <dbReference type="EMBL" id="ERN06271.1"/>
    </source>
</evidence>
<organism evidence="2 3">
    <name type="scientific">Amborella trichopoda</name>
    <dbReference type="NCBI Taxonomy" id="13333"/>
    <lineage>
        <taxon>Eukaryota</taxon>
        <taxon>Viridiplantae</taxon>
        <taxon>Streptophyta</taxon>
        <taxon>Embryophyta</taxon>
        <taxon>Tracheophyta</taxon>
        <taxon>Spermatophyta</taxon>
        <taxon>Magnoliopsida</taxon>
        <taxon>Amborellales</taxon>
        <taxon>Amborellaceae</taxon>
        <taxon>Amborella</taxon>
    </lineage>
</organism>
<proteinExistence type="predicted"/>
<accession>W1PF69</accession>
<evidence type="ECO:0000256" key="1">
    <source>
        <dbReference type="SAM" id="MobiDB-lite"/>
    </source>
</evidence>
<reference evidence="3" key="1">
    <citation type="journal article" date="2013" name="Science">
        <title>The Amborella genome and the evolution of flowering plants.</title>
        <authorList>
            <consortium name="Amborella Genome Project"/>
        </authorList>
    </citation>
    <scope>NUCLEOTIDE SEQUENCE [LARGE SCALE GENOMIC DNA]</scope>
</reference>
<dbReference type="Gramene" id="ERN06271">
    <property type="protein sequence ID" value="ERN06271"/>
    <property type="gene ID" value="AMTR_s00016p00211010"/>
</dbReference>
<gene>
    <name evidence="2" type="ORF">AMTR_s00016p00211010</name>
</gene>
<feature type="region of interest" description="Disordered" evidence="1">
    <location>
        <begin position="78"/>
        <end position="127"/>
    </location>
</feature>
<dbReference type="AlphaFoldDB" id="W1PF69"/>
<feature type="compositionally biased region" description="Basic residues" evidence="1">
    <location>
        <begin position="114"/>
        <end position="127"/>
    </location>
</feature>
<dbReference type="EMBL" id="KI393908">
    <property type="protein sequence ID" value="ERN06271.1"/>
    <property type="molecule type" value="Genomic_DNA"/>
</dbReference>
<dbReference type="Proteomes" id="UP000017836">
    <property type="component" value="Unassembled WGS sequence"/>
</dbReference>
<name>W1PF69_AMBTC</name>
<sequence length="127" mass="14862">MPSIEVDTVNGLPSEEYKVSAVQASRVMLAEALTLKQKWYPKIYNRVNNRFEMLSKFMSVNMDEIEARIEHLQRQVNEEVAHNNSRSGVVGESSRASEDLAPSTHPSIEEHRRYNTRKKQYQRKKRR</sequence>
<evidence type="ECO:0000313" key="3">
    <source>
        <dbReference type="Proteomes" id="UP000017836"/>
    </source>
</evidence>